<dbReference type="InterPro" id="IPR015925">
    <property type="entry name" value="Ryanodine_IP3_receptor"/>
</dbReference>
<dbReference type="PANTHER" id="PTHR46399:SF8">
    <property type="entry name" value="B30.2_SPRY DOMAIN-CONTAINING PROTEIN"/>
    <property type="match status" value="1"/>
</dbReference>
<reference evidence="3" key="1">
    <citation type="journal article" date="2010" name="Nature">
        <title>The Amphimedon queenslandica genome and the evolution of animal complexity.</title>
        <authorList>
            <person name="Srivastava M."/>
            <person name="Simakov O."/>
            <person name="Chapman J."/>
            <person name="Fahey B."/>
            <person name="Gauthier M.E."/>
            <person name="Mitros T."/>
            <person name="Richards G.S."/>
            <person name="Conaco C."/>
            <person name="Dacre M."/>
            <person name="Hellsten U."/>
            <person name="Larroux C."/>
            <person name="Putnam N.H."/>
            <person name="Stanke M."/>
            <person name="Adamska M."/>
            <person name="Darling A."/>
            <person name="Degnan S.M."/>
            <person name="Oakley T.H."/>
            <person name="Plachetzki D.C."/>
            <person name="Zhai Y."/>
            <person name="Adamski M."/>
            <person name="Calcino A."/>
            <person name="Cummins S.F."/>
            <person name="Goodstein D.M."/>
            <person name="Harris C."/>
            <person name="Jackson D.J."/>
            <person name="Leys S.P."/>
            <person name="Shu S."/>
            <person name="Woodcroft B.J."/>
            <person name="Vervoort M."/>
            <person name="Kosik K.S."/>
            <person name="Manning G."/>
            <person name="Degnan B.M."/>
            <person name="Rokhsar D.S."/>
        </authorList>
    </citation>
    <scope>NUCLEOTIDE SEQUENCE [LARGE SCALE GENOMIC DNA]</scope>
</reference>
<dbReference type="GO" id="GO:0034704">
    <property type="term" value="C:calcium channel complex"/>
    <property type="evidence" value="ECO:0007669"/>
    <property type="project" value="TreeGrafter"/>
</dbReference>
<dbReference type="KEGG" id="aqu:105316078"/>
<dbReference type="PANTHER" id="PTHR46399">
    <property type="entry name" value="B30.2/SPRY DOMAIN-CONTAINING PROTEIN"/>
    <property type="match status" value="1"/>
</dbReference>
<accession>A0AAN0IU56</accession>
<dbReference type="GO" id="GO:0005790">
    <property type="term" value="C:smooth endoplasmic reticulum"/>
    <property type="evidence" value="ECO:0007669"/>
    <property type="project" value="TreeGrafter"/>
</dbReference>
<dbReference type="SUPFAM" id="SSF100909">
    <property type="entry name" value="IP3 receptor type 1 binding core, domain 2"/>
    <property type="match status" value="1"/>
</dbReference>
<dbReference type="GO" id="GO:0005219">
    <property type="term" value="F:ryanodine-sensitive calcium-release channel activity"/>
    <property type="evidence" value="ECO:0007669"/>
    <property type="project" value="TreeGrafter"/>
</dbReference>
<evidence type="ECO:0000259" key="1">
    <source>
        <dbReference type="Pfam" id="PF01365"/>
    </source>
</evidence>
<keyword evidence="3" id="KW-1185">Reference proteome</keyword>
<dbReference type="EnsemblMetazoa" id="XM_011410881.2">
    <property type="protein sequence ID" value="XP_011409183.2"/>
    <property type="gene ID" value="LOC105316078"/>
</dbReference>
<organism evidence="2 3">
    <name type="scientific">Amphimedon queenslandica</name>
    <name type="common">Sponge</name>
    <dbReference type="NCBI Taxonomy" id="400682"/>
    <lineage>
        <taxon>Eukaryota</taxon>
        <taxon>Metazoa</taxon>
        <taxon>Porifera</taxon>
        <taxon>Demospongiae</taxon>
        <taxon>Heteroscleromorpha</taxon>
        <taxon>Haplosclerida</taxon>
        <taxon>Niphatidae</taxon>
        <taxon>Amphimedon</taxon>
    </lineage>
</organism>
<dbReference type="Proteomes" id="UP000007879">
    <property type="component" value="Unassembled WGS sequence"/>
</dbReference>
<evidence type="ECO:0000313" key="3">
    <source>
        <dbReference type="Proteomes" id="UP000007879"/>
    </source>
</evidence>
<dbReference type="AlphaFoldDB" id="A0AAN0IU56"/>
<dbReference type="GO" id="GO:0006941">
    <property type="term" value="P:striated muscle contraction"/>
    <property type="evidence" value="ECO:0007669"/>
    <property type="project" value="TreeGrafter"/>
</dbReference>
<name>A0AAN0IU56_AMPQE</name>
<feature type="domain" description="RIH" evidence="1">
    <location>
        <begin position="50"/>
        <end position="226"/>
    </location>
</feature>
<proteinExistence type="predicted"/>
<dbReference type="RefSeq" id="XP_011409183.2">
    <property type="nucleotide sequence ID" value="XM_011410881.2"/>
</dbReference>
<reference evidence="2" key="2">
    <citation type="submission" date="2024-06" db="UniProtKB">
        <authorList>
            <consortium name="EnsemblMetazoa"/>
        </authorList>
    </citation>
    <scope>IDENTIFICATION</scope>
</reference>
<dbReference type="GO" id="GO:0014808">
    <property type="term" value="P:release of sequestered calcium ion into cytosol by sarcoplasmic reticulum"/>
    <property type="evidence" value="ECO:0007669"/>
    <property type="project" value="TreeGrafter"/>
</dbReference>
<dbReference type="InterPro" id="IPR000699">
    <property type="entry name" value="RIH_dom"/>
</dbReference>
<sequence>MAEKTYKLLYRQFNESEMLRKAIQRTYIVEQYSEFSSGEILKFRSALGKMRKMLVVGFGEEEEPVFQELLQELSTCDLFQRHPDLLRFAGVHSLVINVMKSYFSFSETLSSGFPSSFGTESSSGFVGMTQTLKLAVSDEGFADIVEDCCKFLCSFAQTSHQNQIALSEHLQYLLDECLIFSDQVASNSTNPLDVAIATISNNLQLVMTLSNEGILHKVVQLMHKMMKYEDEASSTANNTISSPIHKMSVLYDAMPMEWLPTGAEKCLKFLQAAVYVN</sequence>
<dbReference type="GeneID" id="105316078"/>
<dbReference type="InterPro" id="IPR035910">
    <property type="entry name" value="RyR/IP3R_RIH_dom_sf"/>
</dbReference>
<protein>
    <recommendedName>
        <fullName evidence="1">RIH domain-containing protein</fullName>
    </recommendedName>
</protein>
<evidence type="ECO:0000313" key="2">
    <source>
        <dbReference type="EnsemblMetazoa" id="XP_011409183.2"/>
    </source>
</evidence>
<dbReference type="Pfam" id="PF01365">
    <property type="entry name" value="RYDR_ITPR"/>
    <property type="match status" value="1"/>
</dbReference>